<name>A0A7R9VEZ5_9STRA</name>
<evidence type="ECO:0000256" key="1">
    <source>
        <dbReference type="ARBA" id="ARBA00004141"/>
    </source>
</evidence>
<feature type="chain" id="PRO_5031127166" description="ADP,ATP carrier protein" evidence="5">
    <location>
        <begin position="23"/>
        <end position="175"/>
    </location>
</feature>
<evidence type="ECO:0000256" key="2">
    <source>
        <dbReference type="ARBA" id="ARBA00022692"/>
    </source>
</evidence>
<dbReference type="Pfam" id="PF00153">
    <property type="entry name" value="Mito_carr"/>
    <property type="match status" value="1"/>
</dbReference>
<evidence type="ECO:0000313" key="6">
    <source>
        <dbReference type="EMBL" id="CAD8292441.1"/>
    </source>
</evidence>
<dbReference type="GO" id="GO:0016020">
    <property type="term" value="C:membrane"/>
    <property type="evidence" value="ECO:0007669"/>
    <property type="project" value="UniProtKB-SubCell"/>
</dbReference>
<reference evidence="6" key="1">
    <citation type="submission" date="2021-01" db="EMBL/GenBank/DDBJ databases">
        <authorList>
            <person name="Corre E."/>
            <person name="Pelletier E."/>
            <person name="Niang G."/>
            <person name="Scheremetjew M."/>
            <person name="Finn R."/>
            <person name="Kale V."/>
            <person name="Holt S."/>
            <person name="Cochrane G."/>
            <person name="Meng A."/>
            <person name="Brown T."/>
            <person name="Cohen L."/>
        </authorList>
    </citation>
    <scope>NUCLEOTIDE SEQUENCE</scope>
    <source>
        <strain evidence="6">CCMP147</strain>
    </source>
</reference>
<keyword evidence="2" id="KW-0812">Transmembrane</keyword>
<gene>
    <name evidence="6" type="ORF">TDUB1175_LOCUS1007</name>
</gene>
<evidence type="ECO:0000256" key="3">
    <source>
        <dbReference type="ARBA" id="ARBA00023136"/>
    </source>
</evidence>
<dbReference type="InterPro" id="IPR023395">
    <property type="entry name" value="MCP_dom_sf"/>
</dbReference>
<organism evidence="6">
    <name type="scientific">Pseudictyota dubia</name>
    <dbReference type="NCBI Taxonomy" id="2749911"/>
    <lineage>
        <taxon>Eukaryota</taxon>
        <taxon>Sar</taxon>
        <taxon>Stramenopiles</taxon>
        <taxon>Ochrophyta</taxon>
        <taxon>Bacillariophyta</taxon>
        <taxon>Mediophyceae</taxon>
        <taxon>Biddulphiophycidae</taxon>
        <taxon>Eupodiscales</taxon>
        <taxon>Odontellaceae</taxon>
        <taxon>Pseudictyota</taxon>
    </lineage>
</organism>
<dbReference type="Gene3D" id="1.50.40.10">
    <property type="entry name" value="Mitochondrial carrier domain"/>
    <property type="match status" value="1"/>
</dbReference>
<keyword evidence="3" id="KW-0472">Membrane</keyword>
<dbReference type="EMBL" id="HBED01001996">
    <property type="protein sequence ID" value="CAD8292441.1"/>
    <property type="molecule type" value="Transcribed_RNA"/>
</dbReference>
<feature type="region of interest" description="Disordered" evidence="4">
    <location>
        <begin position="74"/>
        <end position="96"/>
    </location>
</feature>
<sequence length="175" mass="17565">MKTSSLLVAALIAASSPRGSVAASGASAVPVANNVVPTAIRRRRRRHRVVPAEAAALSAKGRRAGSLPLAAPFGTTSHDSLAPRGGGDPDDDATATSSPPLAVLALSGAVAAVVGDAVLHPIDCIKTLQQSGEGAGLSMAGAAGKIFERYGAGGFFRGMWTYATSDSLGCVRDEK</sequence>
<dbReference type="AlphaFoldDB" id="A0A7R9VEZ5"/>
<protein>
    <recommendedName>
        <fullName evidence="7">ADP,ATP carrier protein</fullName>
    </recommendedName>
</protein>
<evidence type="ECO:0008006" key="7">
    <source>
        <dbReference type="Google" id="ProtNLM"/>
    </source>
</evidence>
<evidence type="ECO:0000256" key="4">
    <source>
        <dbReference type="SAM" id="MobiDB-lite"/>
    </source>
</evidence>
<feature type="signal peptide" evidence="5">
    <location>
        <begin position="1"/>
        <end position="22"/>
    </location>
</feature>
<dbReference type="InterPro" id="IPR018108">
    <property type="entry name" value="MCP_transmembrane"/>
</dbReference>
<accession>A0A7R9VEZ5</accession>
<keyword evidence="5" id="KW-0732">Signal</keyword>
<proteinExistence type="predicted"/>
<comment type="subcellular location">
    <subcellularLocation>
        <location evidence="1">Membrane</location>
        <topology evidence="1">Multi-pass membrane protein</topology>
    </subcellularLocation>
</comment>
<dbReference type="SUPFAM" id="SSF103506">
    <property type="entry name" value="Mitochondrial carrier"/>
    <property type="match status" value="1"/>
</dbReference>
<evidence type="ECO:0000256" key="5">
    <source>
        <dbReference type="SAM" id="SignalP"/>
    </source>
</evidence>